<feature type="binding site" evidence="5">
    <location>
        <position position="181"/>
    </location>
    <ligand>
        <name>molybdate</name>
        <dbReference type="ChEBI" id="CHEBI:36264"/>
    </ligand>
</feature>
<keyword evidence="8" id="KW-1185">Reference proteome</keyword>
<evidence type="ECO:0000256" key="3">
    <source>
        <dbReference type="ARBA" id="ARBA00022723"/>
    </source>
</evidence>
<dbReference type="GO" id="GO:1901359">
    <property type="term" value="F:tungstate binding"/>
    <property type="evidence" value="ECO:0007669"/>
    <property type="project" value="UniProtKB-ARBA"/>
</dbReference>
<dbReference type="InterPro" id="IPR041879">
    <property type="entry name" value="YvgL-like_PBP2"/>
</dbReference>
<dbReference type="PROSITE" id="PS51257">
    <property type="entry name" value="PROKAR_LIPOPROTEIN"/>
    <property type="match status" value="1"/>
</dbReference>
<dbReference type="AlphaFoldDB" id="A0A6A8DH54"/>
<dbReference type="GO" id="GO:0015689">
    <property type="term" value="P:molybdate ion transport"/>
    <property type="evidence" value="ECO:0007669"/>
    <property type="project" value="InterPro"/>
</dbReference>
<feature type="binding site" evidence="5">
    <location>
        <position position="72"/>
    </location>
    <ligand>
        <name>molybdate</name>
        <dbReference type="ChEBI" id="CHEBI:36264"/>
    </ligand>
</feature>
<feature type="chain" id="PRO_5038882537" evidence="6">
    <location>
        <begin position="25"/>
        <end position="266"/>
    </location>
</feature>
<evidence type="ECO:0000256" key="4">
    <source>
        <dbReference type="ARBA" id="ARBA00022729"/>
    </source>
</evidence>
<reference evidence="7" key="1">
    <citation type="submission" date="2019-11" db="EMBL/GenBank/DDBJ databases">
        <authorList>
            <person name="Li J."/>
        </authorList>
    </citation>
    <scope>NUCLEOTIDE SEQUENCE</scope>
    <source>
        <strain evidence="7">B6B</strain>
    </source>
</reference>
<feature type="signal peptide" evidence="6">
    <location>
        <begin position="1"/>
        <end position="24"/>
    </location>
</feature>
<dbReference type="Pfam" id="PF13531">
    <property type="entry name" value="SBP_bac_11"/>
    <property type="match status" value="1"/>
</dbReference>
<evidence type="ECO:0000256" key="5">
    <source>
        <dbReference type="PIRSR" id="PIRSR004846-1"/>
    </source>
</evidence>
<feature type="binding site" evidence="5">
    <location>
        <position position="199"/>
    </location>
    <ligand>
        <name>molybdate</name>
        <dbReference type="ChEBI" id="CHEBI:36264"/>
    </ligand>
</feature>
<name>A0A6A8DH54_9BACI</name>
<organism evidence="7 8">
    <name type="scientific">Aquibacillus halophilus</name>
    <dbReference type="NCBI Taxonomy" id="930132"/>
    <lineage>
        <taxon>Bacteria</taxon>
        <taxon>Bacillati</taxon>
        <taxon>Bacillota</taxon>
        <taxon>Bacilli</taxon>
        <taxon>Bacillales</taxon>
        <taxon>Bacillaceae</taxon>
        <taxon>Aquibacillus</taxon>
    </lineage>
</organism>
<gene>
    <name evidence="7" type="primary">modA</name>
    <name evidence="7" type="ORF">GH741_18095</name>
</gene>
<dbReference type="Proteomes" id="UP000799092">
    <property type="component" value="Unassembled WGS sequence"/>
</dbReference>
<comment type="similarity">
    <text evidence="1">Belongs to the bacterial solute-binding protein ModA family.</text>
</comment>
<dbReference type="EMBL" id="WJNG01000017">
    <property type="protein sequence ID" value="MRH44560.1"/>
    <property type="molecule type" value="Genomic_DNA"/>
</dbReference>
<keyword evidence="3 5" id="KW-0479">Metal-binding</keyword>
<dbReference type="GO" id="GO:0030973">
    <property type="term" value="F:molybdate ion binding"/>
    <property type="evidence" value="ECO:0007669"/>
    <property type="project" value="UniProtKB-ARBA"/>
</dbReference>
<sequence length="266" mass="29932">MKKSRHYHLFLIGIIILLSACSMNSTPNENQEENIDLTISAASSMVEVLEELRTNFEQENNTINVSFNFGSSGSLQQQIAHGAPVDIFISAAEDKFHPLLDQGMIVDNYYTTIVENELVLIEPTHQDNKMMSFDDLLGEEVQTIAIGTPETVPAGYYAKELLENLELYDLLQEKLIPTKDVRQVLNYVETGNTRAGIVYRTDALSSNLVRIVETASKESHSPINYPIGVLKQSQQKEAAILFFNYITSEKSLKIFEEYGFVPVRDS</sequence>
<evidence type="ECO:0000256" key="6">
    <source>
        <dbReference type="SAM" id="SignalP"/>
    </source>
</evidence>
<protein>
    <submittedName>
        <fullName evidence="7">Molybdate ABC transporter substrate-binding protein</fullName>
    </submittedName>
</protein>
<dbReference type="SUPFAM" id="SSF53850">
    <property type="entry name" value="Periplasmic binding protein-like II"/>
    <property type="match status" value="1"/>
</dbReference>
<dbReference type="PIRSF" id="PIRSF004846">
    <property type="entry name" value="ModA"/>
    <property type="match status" value="1"/>
</dbReference>
<dbReference type="GO" id="GO:0046872">
    <property type="term" value="F:metal ion binding"/>
    <property type="evidence" value="ECO:0007669"/>
    <property type="project" value="UniProtKB-KW"/>
</dbReference>
<dbReference type="PANTHER" id="PTHR30632:SF0">
    <property type="entry name" value="SULFATE-BINDING PROTEIN"/>
    <property type="match status" value="1"/>
</dbReference>
<dbReference type="RefSeq" id="WP_153738174.1">
    <property type="nucleotide sequence ID" value="NZ_WJNG01000017.1"/>
</dbReference>
<dbReference type="NCBIfam" id="TIGR01256">
    <property type="entry name" value="modA"/>
    <property type="match status" value="1"/>
</dbReference>
<evidence type="ECO:0000256" key="2">
    <source>
        <dbReference type="ARBA" id="ARBA00022505"/>
    </source>
</evidence>
<evidence type="ECO:0000313" key="7">
    <source>
        <dbReference type="EMBL" id="MRH44560.1"/>
    </source>
</evidence>
<evidence type="ECO:0000256" key="1">
    <source>
        <dbReference type="ARBA" id="ARBA00009175"/>
    </source>
</evidence>
<dbReference type="CDD" id="cd13537">
    <property type="entry name" value="PBP2_YvgL_like"/>
    <property type="match status" value="1"/>
</dbReference>
<feature type="binding site" evidence="5">
    <location>
        <position position="44"/>
    </location>
    <ligand>
        <name>molybdate</name>
        <dbReference type="ChEBI" id="CHEBI:36264"/>
    </ligand>
</feature>
<dbReference type="InterPro" id="IPR005950">
    <property type="entry name" value="ModA"/>
</dbReference>
<keyword evidence="2 5" id="KW-0500">Molybdenum</keyword>
<dbReference type="InterPro" id="IPR050682">
    <property type="entry name" value="ModA/WtpA"/>
</dbReference>
<keyword evidence="4 6" id="KW-0732">Signal</keyword>
<evidence type="ECO:0000313" key="8">
    <source>
        <dbReference type="Proteomes" id="UP000799092"/>
    </source>
</evidence>
<dbReference type="FunFam" id="3.40.190.10:FF:000035">
    <property type="entry name" value="Molybdate ABC transporter substrate-binding protein"/>
    <property type="match status" value="1"/>
</dbReference>
<proteinExistence type="inferred from homology"/>
<dbReference type="OrthoDB" id="9785015at2"/>
<dbReference type="Gene3D" id="3.40.190.10">
    <property type="entry name" value="Periplasmic binding protein-like II"/>
    <property type="match status" value="2"/>
</dbReference>
<dbReference type="PANTHER" id="PTHR30632">
    <property type="entry name" value="MOLYBDATE-BINDING PERIPLASMIC PROTEIN"/>
    <property type="match status" value="1"/>
</dbReference>
<accession>A0A6A8DH54</accession>
<comment type="caution">
    <text evidence="7">The sequence shown here is derived from an EMBL/GenBank/DDBJ whole genome shotgun (WGS) entry which is preliminary data.</text>
</comment>
<feature type="binding site" evidence="5">
    <location>
        <position position="154"/>
    </location>
    <ligand>
        <name>molybdate</name>
        <dbReference type="ChEBI" id="CHEBI:36264"/>
    </ligand>
</feature>